<gene>
    <name evidence="1" type="ORF">ASJ80_04225</name>
</gene>
<accession>A0A2A2H1F9</accession>
<evidence type="ECO:0000313" key="2">
    <source>
        <dbReference type="Proteomes" id="UP000217784"/>
    </source>
</evidence>
<dbReference type="Proteomes" id="UP000217784">
    <property type="component" value="Unassembled WGS sequence"/>
</dbReference>
<dbReference type="AlphaFoldDB" id="A0A2A2H1F9"/>
<organism evidence="1 2">
    <name type="scientific">Methanobacterium bryantii</name>
    <dbReference type="NCBI Taxonomy" id="2161"/>
    <lineage>
        <taxon>Archaea</taxon>
        <taxon>Methanobacteriati</taxon>
        <taxon>Methanobacteriota</taxon>
        <taxon>Methanomada group</taxon>
        <taxon>Methanobacteria</taxon>
        <taxon>Methanobacteriales</taxon>
        <taxon>Methanobacteriaceae</taxon>
        <taxon>Methanobacterium</taxon>
    </lineage>
</organism>
<dbReference type="EMBL" id="LMVM01000039">
    <property type="protein sequence ID" value="PAV03217.1"/>
    <property type="molecule type" value="Genomic_DNA"/>
</dbReference>
<sequence length="107" mass="12197">MFKKNALIVLMIVVLLCSVNAVAAAHYSTIYTHNCQGNLKLFNGNGQQTMNWDFGTNHHQRIITDGWRRMYINPLGWFNPNTDIAWNYVPSVLGFYMRSDGGIGVSW</sequence>
<keyword evidence="2" id="KW-1185">Reference proteome</keyword>
<name>A0A2A2H1F9_METBR</name>
<comment type="caution">
    <text evidence="1">The sequence shown here is derived from an EMBL/GenBank/DDBJ whole genome shotgun (WGS) entry which is preliminary data.</text>
</comment>
<evidence type="ECO:0000313" key="1">
    <source>
        <dbReference type="EMBL" id="PAV03217.1"/>
    </source>
</evidence>
<reference evidence="1 2" key="1">
    <citation type="journal article" date="2017" name="BMC Genomics">
        <title>Genomic analysis of methanogenic archaea reveals a shift towards energy conservation.</title>
        <authorList>
            <person name="Gilmore S.P."/>
            <person name="Henske J.K."/>
            <person name="Sexton J.A."/>
            <person name="Solomon K.V."/>
            <person name="Seppala S."/>
            <person name="Yoo J.I."/>
            <person name="Huyett L.M."/>
            <person name="Pressman A."/>
            <person name="Cogan J.Z."/>
            <person name="Kivenson V."/>
            <person name="Peng X."/>
            <person name="Tan Y."/>
            <person name="Valentine D.L."/>
            <person name="O'Malley M.A."/>
        </authorList>
    </citation>
    <scope>NUCLEOTIDE SEQUENCE [LARGE SCALE GENOMIC DNA]</scope>
    <source>
        <strain evidence="1 2">M.o.H.</strain>
    </source>
</reference>
<proteinExistence type="predicted"/>
<protein>
    <submittedName>
        <fullName evidence="1">Uncharacterized protein</fullName>
    </submittedName>
</protein>